<dbReference type="InterPro" id="IPR017956">
    <property type="entry name" value="AT_hook_DNA-bd_motif"/>
</dbReference>
<feature type="compositionally biased region" description="Polar residues" evidence="4">
    <location>
        <begin position="388"/>
        <end position="397"/>
    </location>
</feature>
<keyword evidence="3" id="KW-0539">Nucleus</keyword>
<evidence type="ECO:0000256" key="3">
    <source>
        <dbReference type="ARBA" id="ARBA00023242"/>
    </source>
</evidence>
<comment type="subcellular location">
    <subcellularLocation>
        <location evidence="1">Nucleus</location>
    </subcellularLocation>
</comment>
<dbReference type="PANTHER" id="PTHR15074">
    <property type="entry name" value="METHYL-CPG-BINDING PROTEIN"/>
    <property type="match status" value="1"/>
</dbReference>
<dbReference type="Pfam" id="PF01429">
    <property type="entry name" value="MBD"/>
    <property type="match status" value="1"/>
</dbReference>
<dbReference type="PRINTS" id="PR00929">
    <property type="entry name" value="ATHOOK"/>
</dbReference>
<reference evidence="6" key="1">
    <citation type="submission" date="2014-12" db="EMBL/GenBank/DDBJ databases">
        <title>Insight into the proteome of Arion vulgaris.</title>
        <authorList>
            <person name="Aradska J."/>
            <person name="Bulat T."/>
            <person name="Smidak R."/>
            <person name="Sarate P."/>
            <person name="Gangsoo J."/>
            <person name="Sialana F."/>
            <person name="Bilban M."/>
            <person name="Lubec G."/>
        </authorList>
    </citation>
    <scope>NUCLEOTIDE SEQUENCE</scope>
    <source>
        <tissue evidence="6">Skin</tissue>
    </source>
</reference>
<feature type="compositionally biased region" description="Polar residues" evidence="4">
    <location>
        <begin position="426"/>
        <end position="441"/>
    </location>
</feature>
<feature type="non-terminal residue" evidence="6">
    <location>
        <position position="1"/>
    </location>
</feature>
<feature type="compositionally biased region" description="Basic and acidic residues" evidence="4">
    <location>
        <begin position="615"/>
        <end position="629"/>
    </location>
</feature>
<evidence type="ECO:0000256" key="1">
    <source>
        <dbReference type="ARBA" id="ARBA00004123"/>
    </source>
</evidence>
<name>A0A0B7ARY9_9EUPU</name>
<dbReference type="Gene3D" id="1.10.340.30">
    <property type="entry name" value="Hypothetical protein, domain 2"/>
    <property type="match status" value="1"/>
</dbReference>
<feature type="compositionally biased region" description="Polar residues" evidence="4">
    <location>
        <begin position="556"/>
        <end position="570"/>
    </location>
</feature>
<dbReference type="GO" id="GO:0005634">
    <property type="term" value="C:nucleus"/>
    <property type="evidence" value="ECO:0007669"/>
    <property type="project" value="UniProtKB-SubCell"/>
</dbReference>
<feature type="region of interest" description="Disordered" evidence="4">
    <location>
        <begin position="1"/>
        <end position="135"/>
    </location>
</feature>
<protein>
    <recommendedName>
        <fullName evidence="5">MBD domain-containing protein</fullName>
    </recommendedName>
</protein>
<feature type="compositionally biased region" description="Polar residues" evidence="4">
    <location>
        <begin position="668"/>
        <end position="682"/>
    </location>
</feature>
<feature type="compositionally biased region" description="Basic residues" evidence="4">
    <location>
        <begin position="495"/>
        <end position="506"/>
    </location>
</feature>
<dbReference type="SMART" id="SM00384">
    <property type="entry name" value="AT_hook"/>
    <property type="match status" value="3"/>
</dbReference>
<dbReference type="InterPro" id="IPR016177">
    <property type="entry name" value="DNA-bd_dom_sf"/>
</dbReference>
<dbReference type="InterPro" id="IPR001739">
    <property type="entry name" value="Methyl_CpG_DNA-bd"/>
</dbReference>
<dbReference type="GO" id="GO:0006281">
    <property type="term" value="P:DNA repair"/>
    <property type="evidence" value="ECO:0007669"/>
    <property type="project" value="InterPro"/>
</dbReference>
<proteinExistence type="predicted"/>
<dbReference type="GO" id="GO:0003824">
    <property type="term" value="F:catalytic activity"/>
    <property type="evidence" value="ECO:0007669"/>
    <property type="project" value="InterPro"/>
</dbReference>
<feature type="compositionally biased region" description="Polar residues" evidence="4">
    <location>
        <begin position="581"/>
        <end position="596"/>
    </location>
</feature>
<feature type="compositionally biased region" description="Basic and acidic residues" evidence="4">
    <location>
        <begin position="1"/>
        <end position="18"/>
    </location>
</feature>
<sequence length="896" mass="99533">PEISKSEPPESDVSKSEPLESAVFKSEISKPESSESEISKPATLESEVSESTIPESDISRSAAPKSKKVSKSAKSDELSKSTTPKSTKSKSATPKSQISKPTTPKPETSKFTTPKSKTSKSATPKSENSGVVNISPATRAAEERMELSNGWTLKAVQRMTGASAGKYDIYYFSPDNKKLRSKAEVTNFAQRNNIDLDMELIELNASKLKEKCLLNVLDVSGTKGKAKPQATSVKKVLKVKELSGVKKARSGFLNNRSLFKHMKLSAAETESQVKVKNGGLFSKKKVDDAGDVKEQQRLQKLVIKMPFGSGFGKSKMTKKESKQIRSYFAPADEQGEALETADTNEDEETSVTCASDEAVEQLDTTQADLQAHTVKWTKTKPKVKSPTAGQSLTNYSEQIDGHTPKKRGRPKKTPVVIEDETKNDLESNMSTPSNTISNSCVIENDMKSPLSETTPVIDNTSLEADSFTVSSDTVTQPDSSHMNTSSLSASDLPVKRKAGRPPKKKAKIADVAVDISLLSPDATSTPDSHIVQAQDSDTVIHSPTEEVKLQDDTVIYSPTETSKLQVTPTSKAVKRKRGRPSKSSILKSGAENQPTPEETVVDSKKTVTEEISWDEYQRNLEEDSSKQQEVDGSSASKQKRLDDSSSSKQTTVDDNSPSKQQRLEGGSPQKQQRLDGSSQPEQQRVVGFRRKCLPYEDYDENCLTEFLSVQNGLHNNDPKEITAEYILESNSKSKYFKKSDTNLLKPKLRRDERWIPPRSPFCLVQESLFHDPWKLLVATIFLNKTTGRQAIPTLWKFLNHYPTPEQARLADVETVANMLFPIGLNYTRAKTIIRFSDEYLTKKWTYPIELHGIGKYGNDSYRIFCISEWKQVEPTDHKLNDYQQWLLANERQLGLS</sequence>
<dbReference type="EMBL" id="HACG01036768">
    <property type="protein sequence ID" value="CEK83633.1"/>
    <property type="molecule type" value="Transcribed_RNA"/>
</dbReference>
<accession>A0A0B7ARY9</accession>
<dbReference type="InterPro" id="IPR045138">
    <property type="entry name" value="MeCP2/MBD4"/>
</dbReference>
<organism evidence="6">
    <name type="scientific">Arion vulgaris</name>
    <dbReference type="NCBI Taxonomy" id="1028688"/>
    <lineage>
        <taxon>Eukaryota</taxon>
        <taxon>Metazoa</taxon>
        <taxon>Spiralia</taxon>
        <taxon>Lophotrochozoa</taxon>
        <taxon>Mollusca</taxon>
        <taxon>Gastropoda</taxon>
        <taxon>Heterobranchia</taxon>
        <taxon>Euthyneura</taxon>
        <taxon>Panpulmonata</taxon>
        <taxon>Eupulmonata</taxon>
        <taxon>Stylommatophora</taxon>
        <taxon>Helicina</taxon>
        <taxon>Arionoidea</taxon>
        <taxon>Arionidae</taxon>
        <taxon>Arion</taxon>
    </lineage>
</organism>
<feature type="domain" description="MBD" evidence="5">
    <location>
        <begin position="137"/>
        <end position="210"/>
    </location>
</feature>
<dbReference type="SUPFAM" id="SSF54171">
    <property type="entry name" value="DNA-binding domain"/>
    <property type="match status" value="1"/>
</dbReference>
<evidence type="ECO:0000313" key="6">
    <source>
        <dbReference type="EMBL" id="CEK83633.1"/>
    </source>
</evidence>
<dbReference type="GO" id="GO:0003677">
    <property type="term" value="F:DNA binding"/>
    <property type="evidence" value="ECO:0007669"/>
    <property type="project" value="InterPro"/>
</dbReference>
<dbReference type="PANTHER" id="PTHR15074:SF0">
    <property type="entry name" value="METHYL-CPG-BINDING DOMAIN PROTEIN 4-LIKE PROTEIN"/>
    <property type="match status" value="1"/>
</dbReference>
<dbReference type="SUPFAM" id="SSF48150">
    <property type="entry name" value="DNA-glycosylase"/>
    <property type="match status" value="1"/>
</dbReference>
<evidence type="ECO:0000259" key="5">
    <source>
        <dbReference type="PROSITE" id="PS50982"/>
    </source>
</evidence>
<evidence type="ECO:0000256" key="2">
    <source>
        <dbReference type="ARBA" id="ARBA00022553"/>
    </source>
</evidence>
<gene>
    <name evidence="6" type="primary">ORF138155</name>
</gene>
<dbReference type="SMART" id="SM00391">
    <property type="entry name" value="MBD"/>
    <property type="match status" value="1"/>
</dbReference>
<dbReference type="Gene3D" id="3.30.890.10">
    <property type="entry name" value="Methyl-cpg-binding Protein 2, Chain A"/>
    <property type="match status" value="1"/>
</dbReference>
<evidence type="ECO:0000256" key="4">
    <source>
        <dbReference type="SAM" id="MobiDB-lite"/>
    </source>
</evidence>
<feature type="compositionally biased region" description="Polar residues" evidence="4">
    <location>
        <begin position="646"/>
        <end position="660"/>
    </location>
</feature>
<feature type="region of interest" description="Disordered" evidence="4">
    <location>
        <begin position="373"/>
        <end position="685"/>
    </location>
</feature>
<feature type="compositionally biased region" description="Polar residues" evidence="4">
    <location>
        <begin position="521"/>
        <end position="541"/>
    </location>
</feature>
<dbReference type="FunFam" id="1.10.340.30:FF:000007">
    <property type="entry name" value="Methyl-CpG-binding domain protein 4"/>
    <property type="match status" value="1"/>
</dbReference>
<dbReference type="AlphaFoldDB" id="A0A0B7ARY9"/>
<keyword evidence="2" id="KW-0597">Phosphoprotein</keyword>
<feature type="compositionally biased region" description="Polar residues" evidence="4">
    <location>
        <begin position="450"/>
        <end position="489"/>
    </location>
</feature>
<dbReference type="PROSITE" id="PS50982">
    <property type="entry name" value="MBD"/>
    <property type="match status" value="1"/>
</dbReference>
<feature type="compositionally biased region" description="Low complexity" evidence="4">
    <location>
        <begin position="80"/>
        <end position="126"/>
    </location>
</feature>
<dbReference type="InterPro" id="IPR011257">
    <property type="entry name" value="DNA_glycosylase"/>
</dbReference>